<accession>A0A0L0NRY1</accession>
<comment type="caution">
    <text evidence="2">The sequence shown here is derived from an EMBL/GenBank/DDBJ whole genome shotgun (WGS) entry which is preliminary data.</text>
</comment>
<organism evidence="2 3">
    <name type="scientific">Candidozyma auris</name>
    <name type="common">Yeast</name>
    <name type="synonym">Candida auris</name>
    <dbReference type="NCBI Taxonomy" id="498019"/>
    <lineage>
        <taxon>Eukaryota</taxon>
        <taxon>Fungi</taxon>
        <taxon>Dikarya</taxon>
        <taxon>Ascomycota</taxon>
        <taxon>Saccharomycotina</taxon>
        <taxon>Pichiomycetes</taxon>
        <taxon>Metschnikowiaceae</taxon>
        <taxon>Candidozyma</taxon>
    </lineage>
</organism>
<reference evidence="3" key="1">
    <citation type="journal article" date="2015" name="BMC Genomics">
        <title>Draft genome of a commonly misdiagnosed multidrug resistant pathogen Candida auris.</title>
        <authorList>
            <person name="Chatterjee S."/>
            <person name="Alampalli S.V."/>
            <person name="Nageshan R.K."/>
            <person name="Chettiar S.T."/>
            <person name="Joshi S."/>
            <person name="Tatu U.S."/>
        </authorList>
    </citation>
    <scope>NUCLEOTIDE SEQUENCE [LARGE SCALE GENOMIC DNA]</scope>
    <source>
        <strain evidence="3">6684</strain>
    </source>
</reference>
<feature type="region of interest" description="Disordered" evidence="1">
    <location>
        <begin position="18"/>
        <end position="57"/>
    </location>
</feature>
<sequence>MSRYRREIILEEKSGHAIVSTGTNPQGSVYAPLSPSSIKSPHSSRRKAQDDETGEATQPPIVMIMLFRKFDWFWNKNLQKIAKPRCQCGLWEPLFYAGCETF</sequence>
<proteinExistence type="predicted"/>
<evidence type="ECO:0000313" key="3">
    <source>
        <dbReference type="Proteomes" id="UP000037122"/>
    </source>
</evidence>
<feature type="compositionally biased region" description="Low complexity" evidence="1">
    <location>
        <begin position="32"/>
        <end position="41"/>
    </location>
</feature>
<protein>
    <submittedName>
        <fullName evidence="2">Uncharacterized protein</fullName>
    </submittedName>
</protein>
<dbReference type="VEuPathDB" id="FungiDB:QG37_06772"/>
<evidence type="ECO:0000313" key="2">
    <source>
        <dbReference type="EMBL" id="KND96901.1"/>
    </source>
</evidence>
<gene>
    <name evidence="2" type="ORF">QG37_06772</name>
</gene>
<dbReference type="Proteomes" id="UP000037122">
    <property type="component" value="Unassembled WGS sequence"/>
</dbReference>
<name>A0A0L0NRY1_CANAR</name>
<evidence type="ECO:0000256" key="1">
    <source>
        <dbReference type="SAM" id="MobiDB-lite"/>
    </source>
</evidence>
<dbReference type="AlphaFoldDB" id="A0A0L0NRY1"/>
<dbReference type="EMBL" id="LGST01000048">
    <property type="protein sequence ID" value="KND96901.1"/>
    <property type="molecule type" value="Genomic_DNA"/>
</dbReference>